<dbReference type="Pfam" id="PF10652">
    <property type="entry name" value="DUF2480"/>
    <property type="match status" value="1"/>
</dbReference>
<evidence type="ECO:0000313" key="2">
    <source>
        <dbReference type="Proteomes" id="UP000199564"/>
    </source>
</evidence>
<accession>A0A1I5JBT1</accession>
<dbReference type="Proteomes" id="UP000199564">
    <property type="component" value="Unassembled WGS sequence"/>
</dbReference>
<evidence type="ECO:0008006" key="3">
    <source>
        <dbReference type="Google" id="ProtNLM"/>
    </source>
</evidence>
<gene>
    <name evidence="1" type="ORF">SAMN04488519_1122</name>
</gene>
<dbReference type="EMBL" id="FOVW01000012">
    <property type="protein sequence ID" value="SFO70033.1"/>
    <property type="molecule type" value="Genomic_DNA"/>
</dbReference>
<organism evidence="1 2">
    <name type="scientific">Algoriphagus ornithinivorans</name>
    <dbReference type="NCBI Taxonomy" id="226506"/>
    <lineage>
        <taxon>Bacteria</taxon>
        <taxon>Pseudomonadati</taxon>
        <taxon>Bacteroidota</taxon>
        <taxon>Cytophagia</taxon>
        <taxon>Cytophagales</taxon>
        <taxon>Cyclobacteriaceae</taxon>
        <taxon>Algoriphagus</taxon>
    </lineage>
</organism>
<reference evidence="2" key="1">
    <citation type="submission" date="2016-10" db="EMBL/GenBank/DDBJ databases">
        <authorList>
            <person name="Varghese N."/>
            <person name="Submissions S."/>
        </authorList>
    </citation>
    <scope>NUCLEOTIDE SEQUENCE [LARGE SCALE GENOMIC DNA]</scope>
    <source>
        <strain evidence="2">DSM 15282</strain>
    </source>
</reference>
<dbReference type="RefSeq" id="WP_091655386.1">
    <property type="nucleotide sequence ID" value="NZ_FOVW01000012.1"/>
</dbReference>
<dbReference type="AlphaFoldDB" id="A0A1I5JBT1"/>
<keyword evidence="2" id="KW-1185">Reference proteome</keyword>
<name>A0A1I5JBT1_9BACT</name>
<sequence length="169" mass="19251">MSEIVNRVAQSAIVSLNLEESYPREERLEFDLKPFLFQELILKEKDFRASLKELDWSAYSDKWVAINCSADAIVPTWAYMLVATYLEGVAKGFVVGSLSELENFITEKYLENLDLDMFDDRPVVVKGCSDLPIPLYAYGRLISLLKARAKSVMFGEPCSTVPLYKKPKH</sequence>
<evidence type="ECO:0000313" key="1">
    <source>
        <dbReference type="EMBL" id="SFO70033.1"/>
    </source>
</evidence>
<dbReference type="InterPro" id="IPR018914">
    <property type="entry name" value="DUF2480"/>
</dbReference>
<protein>
    <recommendedName>
        <fullName evidence="3">DUF2480 family protein</fullName>
    </recommendedName>
</protein>
<proteinExistence type="predicted"/>
<dbReference type="STRING" id="226506.SAMN04488519_1122"/>